<dbReference type="Proteomes" id="UP001172386">
    <property type="component" value="Unassembled WGS sequence"/>
</dbReference>
<keyword evidence="2" id="KW-1185">Reference proteome</keyword>
<name>A0ACC2ZXN6_9EURO</name>
<protein>
    <submittedName>
        <fullName evidence="1">Uncharacterized protein</fullName>
    </submittedName>
</protein>
<accession>A0ACC2ZXN6</accession>
<gene>
    <name evidence="1" type="ORF">H2198_008293</name>
</gene>
<reference evidence="1" key="1">
    <citation type="submission" date="2022-10" db="EMBL/GenBank/DDBJ databases">
        <title>Culturing micro-colonial fungi from biological soil crusts in the Mojave desert and describing Neophaeococcomyces mojavensis, and introducing the new genera and species Taxawa tesnikishii.</title>
        <authorList>
            <person name="Kurbessoian T."/>
            <person name="Stajich J.E."/>
        </authorList>
    </citation>
    <scope>NUCLEOTIDE SEQUENCE</scope>
    <source>
        <strain evidence="1">JES_112</strain>
    </source>
</reference>
<organism evidence="1 2">
    <name type="scientific">Neophaeococcomyces mojaviensis</name>
    <dbReference type="NCBI Taxonomy" id="3383035"/>
    <lineage>
        <taxon>Eukaryota</taxon>
        <taxon>Fungi</taxon>
        <taxon>Dikarya</taxon>
        <taxon>Ascomycota</taxon>
        <taxon>Pezizomycotina</taxon>
        <taxon>Eurotiomycetes</taxon>
        <taxon>Chaetothyriomycetidae</taxon>
        <taxon>Chaetothyriales</taxon>
        <taxon>Chaetothyriales incertae sedis</taxon>
        <taxon>Neophaeococcomyces</taxon>
    </lineage>
</organism>
<evidence type="ECO:0000313" key="2">
    <source>
        <dbReference type="Proteomes" id="UP001172386"/>
    </source>
</evidence>
<sequence length="409" mass="43673">MTSQTNASSSRARVRDVLPNLHLGFHSTGPLNSITDVPGVLVHTQSLHRPEGHNPSRPASIINTGVTTILPRRDWFDSACYAAMFSFNGSGELTGSHWINETGLLASPIVLTNSFGVGACYDGIYRYAVREFVDKDTNLVNWFLFPVIGETYDGFMNDIGAMAVTSDMVIDGIEKASSERVKEGNTGGGTGMLTMGFKAGTGSASRTVDALVRGEKKQFSVGALVQSNFGKARDLRFGPVPVGRILEKEKSEKGDAKEEKSTDAVPERKKDGSIIIVLATDAPLHPVQLQRLIKRATVGLARTGGFGSNSSGDIFIAFSTAAGVPREPAIGGEMTPQEAQFIATVELSVDVVQDTTINGLFEAAAEAVEESILNALCMAETMEGPNGARVEAIDLEKLKSIVERYDGGR</sequence>
<dbReference type="EMBL" id="JAPDRQ010000198">
    <property type="protein sequence ID" value="KAJ9652470.1"/>
    <property type="molecule type" value="Genomic_DNA"/>
</dbReference>
<proteinExistence type="predicted"/>
<comment type="caution">
    <text evidence="1">The sequence shown here is derived from an EMBL/GenBank/DDBJ whole genome shotgun (WGS) entry which is preliminary data.</text>
</comment>
<evidence type="ECO:0000313" key="1">
    <source>
        <dbReference type="EMBL" id="KAJ9652470.1"/>
    </source>
</evidence>